<keyword evidence="2 7" id="KW-0732">Signal</keyword>
<evidence type="ECO:0000256" key="1">
    <source>
        <dbReference type="ARBA" id="ARBA00004196"/>
    </source>
</evidence>
<comment type="caution">
    <text evidence="10">The sequence shown here is derived from an EMBL/GenBank/DDBJ whole genome shotgun (WGS) entry which is preliminary data.</text>
</comment>
<dbReference type="Gene3D" id="2.60.120.560">
    <property type="entry name" value="Exo-inulinase, domain 1"/>
    <property type="match status" value="2"/>
</dbReference>
<evidence type="ECO:0000256" key="4">
    <source>
        <dbReference type="ARBA" id="ARBA00023001"/>
    </source>
</evidence>
<dbReference type="InterPro" id="IPR007110">
    <property type="entry name" value="Ig-like_dom"/>
</dbReference>
<evidence type="ECO:0000259" key="9">
    <source>
        <dbReference type="PROSITE" id="PS51272"/>
    </source>
</evidence>
<dbReference type="InterPro" id="IPR036116">
    <property type="entry name" value="FN3_sf"/>
</dbReference>
<dbReference type="EMBL" id="DYUC01000111">
    <property type="protein sequence ID" value="HJG87586.1"/>
    <property type="molecule type" value="Genomic_DNA"/>
</dbReference>
<dbReference type="Pfam" id="PF00149">
    <property type="entry name" value="Metallophos"/>
    <property type="match status" value="1"/>
</dbReference>
<feature type="domain" description="Ig-like" evidence="8">
    <location>
        <begin position="2191"/>
        <end position="2280"/>
    </location>
</feature>
<evidence type="ECO:0000313" key="10">
    <source>
        <dbReference type="EMBL" id="HJG87586.1"/>
    </source>
</evidence>
<dbReference type="Gene3D" id="2.60.40.1080">
    <property type="match status" value="1"/>
</dbReference>
<protein>
    <submittedName>
        <fullName evidence="10">InlB B-repeat-containing protein</fullName>
    </submittedName>
</protein>
<dbReference type="SMART" id="SM00635">
    <property type="entry name" value="BID_2"/>
    <property type="match status" value="1"/>
</dbReference>
<proteinExistence type="predicted"/>
<dbReference type="InterPro" id="IPR001119">
    <property type="entry name" value="SLH_dom"/>
</dbReference>
<evidence type="ECO:0000256" key="6">
    <source>
        <dbReference type="ARBA" id="ARBA00023326"/>
    </source>
</evidence>
<keyword evidence="4" id="KW-0136">Cellulose degradation</keyword>
<keyword evidence="3" id="KW-0677">Repeat</keyword>
<keyword evidence="6" id="KW-0624">Polysaccharide degradation</keyword>
<dbReference type="Gene3D" id="2.60.40.4270">
    <property type="entry name" value="Listeria-Bacteroides repeat domain"/>
    <property type="match status" value="4"/>
</dbReference>
<keyword evidence="5" id="KW-0119">Carbohydrate metabolism</keyword>
<dbReference type="PROSITE" id="PS50835">
    <property type="entry name" value="IG_LIKE"/>
    <property type="match status" value="1"/>
</dbReference>
<sequence length="2536" mass="276137">MKKSARKSISLLLAICMILSLCMPMSAGAASAAKPGTVDDKDPAVVFTDAGDYKWEVWEHLTFVRVAPLPVPELEAYPSVSVTFEGTGIRMFGQKVPNGPIFTVQIDGEDMGEADFYGTSKETELVYEKTGLENSVHTAVFTFTARTNSPDPGADLQPAVDYFEVIGQEEEHTVTVTGGTADPASALPGAEITVTADTPAEGKRFSGWTSEPAVEFENAAAAETTFVMPNADVTVTANYSDIAAISVEYWTTNSYVNPFQDFTKETTPMAGEAIEVLMARNDRESAQILLRSDVGFTITGVTFSDLSGDSGTIPAEDLKYNFVDYHYMSNSAGQNSSTTIRWGADYYPDRLSNDTERNVEAGKTQSVWLTVYAAPETAAGVYSGTATVNTDVGDFTVPVTAEVVDVEIPSPSEAHFDLAYWQNISGTWNWSGINPDRYIITGIFPEIKEAGKWSDAWWKYVESAADVMEEARINVLHVQPLELLMDGGSYVENYDEEGNAVYHFDWSKFDEYIQYFLDRGFIKKLELYHLLNTRYASHTEPTILIPNPDYDEEAGFSYTNRPLMIEEVSQYFADYSVPSGEREMAPRVEAFYDQYITALDEHLKEKGWLEMTYQHVEDECISTREQEEYLHMAEFYAERTTIPYGDPIDTNNVDFMMENTPLQFPLSSIYDGSRDKYQDWLAEHPDTVMMYTCLNPQGNNLNKFIDKPVWQMRIQTWYSYGQDVTGHLHWAWDAGWSDASKTDAAGVDRIKDINEFNYKGDDFVVWPDVERGGVASSIRAASIRDGAEDYEVFYALSQKGGDYDAWLKEQIGTIVRSNSSYTTDIETMMETREQIYRVAAGQEDIHCQATFRGNGGTPEETPVEVITGAPLGDRLPEAPTRAGYLFTGWNTKADGTGEEVTAETVVSADTAFYAQWISGNDILSFTVGGVAGVIDAEAHTVTLQLAHGTDLSALTPGLTLSAGASSAPASGEAADFSAGPVTYTVTAGDGTAQNWTVTITASDGGSDRTVTFEENGGEPALEDLTVPDGALLAEPEHEMTLERKHFEGWYRDKTLETPWDFTRDTVTENITLYAKWVDEYYYNDFAAETGTWERYSGAEYDKAVLVDDEQALDGKAVYLPSVAQSHQAIFLKEAGQLVNGTIEMRVKVTGIDGDPTLGISFRNLAKESYNAVSFKGGRHNDTLLTDTKPGIDSSTWLDPWTDATHPIEDGKYYTIQLRFYEQAITITVDGKEIVSGDTSWPEWSTKAGYVGIYGWGTTSNYTIDYIKVTPAREPAQYTVTLDTQDGGEPTVLTAGEGGLIEKPEDPVRQGYVFQGWYRDAAGAEAWDFESDRVYANVTLYAVWDALSTGTDITSFVLQGYEDYPGVIDSENHTVSVILPTGSELYLTPVIGLSEGASVRPASGLAVTFEDGQPYTYTVTAENGDAQEWAVTVTVLPEDSHQVIWHADGGTPVPTQTTVTEDGAIEAPAAMTRPGYTFGGWYLDPEFQTEAQFPITGMTADIHLYARWTGDAQAAFVFMSDTHVTGAGDSARLNYAFGYIDKLLPDGYDGLILAGDLVSDGAGDSQMQYVQQILDGYNPEGAAKYVVRGNHDPVSAMDTLSEELYPSSYYHVELSGYHFLMCDSNNFDGTQQNWLSGELAQIAASEDYDAGEPIFVVMHAPLSGTVLGSSASFSSSGAVYNILKDYPQAVVLTGHSHRDLYDDRAIHQKDFTSVHLGGMQYIEFDGGHIEGDVPAQTGLVHADGSQSQMNQAVIATVYSDRITFDRYDFSVDRHLGTWEVALPLTQESFTYTEDSRDAEAPVFPEDAQVSYNMISSSEVEFTYPQAEDNAYVYDYWIELKQSGSVVDTCLTLSQFYAAEVPARKTNHFAGLEPDTEYTLEITARDAVGNACAEKLTATFTTTATGALGSVSCADPTFDLDNAKDVTVDVTGENVTLHSVRFGDTALTPGVDYTVAGEQAVISKDYLKQFGPGATVTLDFVFTQGDPSELAIEVTGSNHIVKTAQRDFEDGDLSGFETYRQNYTIAINTESPLEGEKSLQVTTGNNGKQMLLDTNVPMVKDGILEFDVRPTGADFGAMAFIIRGTDDNNHLALGCDGTGDWLWINMSGGAETYALVANDSVPLLAGQTYHIRISFYGDNYEVYVDDTCVIRTVAPGLTNQAGYVGIHNWGSNTRGVMIDDVKLTYAVEKETPPTVPVTGVTLDKGSVSLKVGESDTLTATVQPDNATNKAVTWSSDNAAVATVADGVITAVSAGTATITVTTADGGCTDTCTVTVTDEPEIDEPTVPVTYHKIAIAATENGTVAASRRNAAKGTTVTLTVKADEGYELKSLTVTDASGNEVALSASNSFKMPDADVTVTAVFAKKGGETGEPSPSEGYTDLDTNAWYREAVDFVLEKGLMKGTSPTIFDPAGTTSRAMIFTILARLDGQATEGGATWYEKGMQWAVAEGVSDGTNPNASITREQLATMLYRYAGSPAVENVTLSFSDADQVSAWARTAVEWAVSKGILTGKGGNVLDPAGTATRAEVAAMLQRFVSLA</sequence>
<feature type="chain" id="PRO_5037526679" evidence="7">
    <location>
        <begin position="30"/>
        <end position="2536"/>
    </location>
</feature>
<evidence type="ECO:0000256" key="5">
    <source>
        <dbReference type="ARBA" id="ARBA00023277"/>
    </source>
</evidence>
<evidence type="ECO:0000256" key="7">
    <source>
        <dbReference type="SAM" id="SignalP"/>
    </source>
</evidence>
<dbReference type="InterPro" id="IPR042229">
    <property type="entry name" value="Listeria/Bacterioides_rpt_sf"/>
</dbReference>
<dbReference type="Pfam" id="PF09479">
    <property type="entry name" value="Flg_new"/>
    <property type="match status" value="4"/>
</dbReference>
<dbReference type="InterPro" id="IPR013783">
    <property type="entry name" value="Ig-like_fold"/>
</dbReference>
<comment type="subcellular location">
    <subcellularLocation>
        <location evidence="1">Cell envelope</location>
    </subcellularLocation>
</comment>
<dbReference type="Proteomes" id="UP000760668">
    <property type="component" value="Unassembled WGS sequence"/>
</dbReference>
<dbReference type="RefSeq" id="WP_191540512.1">
    <property type="nucleotide sequence ID" value="NZ_DYUC01000111.1"/>
</dbReference>
<dbReference type="InterPro" id="IPR051918">
    <property type="entry name" value="STPP_CPPED1"/>
</dbReference>
<dbReference type="InterPro" id="IPR004843">
    <property type="entry name" value="Calcineurin-like_PHP"/>
</dbReference>
<dbReference type="Gene3D" id="2.60.40.2340">
    <property type="match status" value="2"/>
</dbReference>
<dbReference type="InterPro" id="IPR053850">
    <property type="entry name" value="Glyco_hydro_123_N_2"/>
</dbReference>
<dbReference type="Pfam" id="PF18998">
    <property type="entry name" value="Flg_new_2"/>
    <property type="match status" value="2"/>
</dbReference>
<accession>A0A921MPA0</accession>
<dbReference type="GO" id="GO:0030313">
    <property type="term" value="C:cell envelope"/>
    <property type="evidence" value="ECO:0007669"/>
    <property type="project" value="UniProtKB-SubCell"/>
</dbReference>
<dbReference type="SUPFAM" id="SSF49265">
    <property type="entry name" value="Fibronectin type III"/>
    <property type="match status" value="1"/>
</dbReference>
<dbReference type="InterPro" id="IPR014756">
    <property type="entry name" value="Ig_E-set"/>
</dbReference>
<dbReference type="InterPro" id="IPR013320">
    <property type="entry name" value="ConA-like_dom_sf"/>
</dbReference>
<dbReference type="InterPro" id="IPR005102">
    <property type="entry name" value="Carbo-bd_X2"/>
</dbReference>
<evidence type="ECO:0000259" key="8">
    <source>
        <dbReference type="PROSITE" id="PS50835"/>
    </source>
</evidence>
<dbReference type="NCBIfam" id="TIGR02543">
    <property type="entry name" value="List_Bact_rpt"/>
    <property type="match status" value="4"/>
</dbReference>
<dbReference type="InterPro" id="IPR003343">
    <property type="entry name" value="Big_2"/>
</dbReference>
<dbReference type="Gene3D" id="3.60.21.10">
    <property type="match status" value="1"/>
</dbReference>
<evidence type="ECO:0000256" key="2">
    <source>
        <dbReference type="ARBA" id="ARBA00022729"/>
    </source>
</evidence>
<dbReference type="Pfam" id="PF13320">
    <property type="entry name" value="GH123_cat"/>
    <property type="match status" value="1"/>
</dbReference>
<dbReference type="PANTHER" id="PTHR43143:SF1">
    <property type="entry name" value="SERINE_THREONINE-PROTEIN PHOSPHATASE CPPED1"/>
    <property type="match status" value="1"/>
</dbReference>
<dbReference type="SUPFAM" id="SSF49899">
    <property type="entry name" value="Concanavalin A-like lectins/glucanases"/>
    <property type="match status" value="2"/>
</dbReference>
<dbReference type="InterPro" id="IPR029052">
    <property type="entry name" value="Metallo-depent_PP-like"/>
</dbReference>
<dbReference type="Pfam" id="PF00395">
    <property type="entry name" value="SLH"/>
    <property type="match status" value="2"/>
</dbReference>
<dbReference type="PROSITE" id="PS51272">
    <property type="entry name" value="SLH"/>
    <property type="match status" value="2"/>
</dbReference>
<reference evidence="10" key="2">
    <citation type="submission" date="2021-09" db="EMBL/GenBank/DDBJ databases">
        <authorList>
            <person name="Gilroy R."/>
        </authorList>
    </citation>
    <scope>NUCLEOTIDE SEQUENCE</scope>
    <source>
        <strain evidence="10">CHK179-5677</strain>
    </source>
</reference>
<evidence type="ECO:0000256" key="3">
    <source>
        <dbReference type="ARBA" id="ARBA00022737"/>
    </source>
</evidence>
<feature type="domain" description="SLH" evidence="9">
    <location>
        <begin position="2372"/>
        <end position="2435"/>
    </location>
</feature>
<evidence type="ECO:0000313" key="11">
    <source>
        <dbReference type="Proteomes" id="UP000760668"/>
    </source>
</evidence>
<dbReference type="Pfam" id="PF03442">
    <property type="entry name" value="CBM_X2"/>
    <property type="match status" value="1"/>
</dbReference>
<dbReference type="Gene3D" id="2.60.120.260">
    <property type="entry name" value="Galactose-binding domain-like"/>
    <property type="match status" value="1"/>
</dbReference>
<dbReference type="InterPro" id="IPR044060">
    <property type="entry name" value="Bacterial_rp_domain"/>
</dbReference>
<dbReference type="InterPro" id="IPR008964">
    <property type="entry name" value="Invasin/intimin_cell_adhesion"/>
</dbReference>
<feature type="signal peptide" evidence="7">
    <location>
        <begin position="1"/>
        <end position="29"/>
    </location>
</feature>
<dbReference type="InterPro" id="IPR013378">
    <property type="entry name" value="InlB-like_B-rpt"/>
</dbReference>
<dbReference type="Gene3D" id="2.60.40.10">
    <property type="entry name" value="Immunoglobulins"/>
    <property type="match status" value="2"/>
</dbReference>
<dbReference type="Pfam" id="PF02368">
    <property type="entry name" value="Big_2"/>
    <property type="match status" value="1"/>
</dbReference>
<organism evidence="10 11">
    <name type="scientific">Pseudoflavonifractor capillosus</name>
    <dbReference type="NCBI Taxonomy" id="106588"/>
    <lineage>
        <taxon>Bacteria</taxon>
        <taxon>Bacillati</taxon>
        <taxon>Bacillota</taxon>
        <taxon>Clostridia</taxon>
        <taxon>Eubacteriales</taxon>
        <taxon>Oscillospiraceae</taxon>
        <taxon>Pseudoflavonifractor</taxon>
    </lineage>
</organism>
<dbReference type="InterPro" id="IPR025150">
    <property type="entry name" value="GH123_cat"/>
</dbReference>
<dbReference type="GO" id="GO:0016787">
    <property type="term" value="F:hydrolase activity"/>
    <property type="evidence" value="ECO:0007669"/>
    <property type="project" value="InterPro"/>
</dbReference>
<name>A0A921MPA0_9FIRM</name>
<dbReference type="CDD" id="cd00838">
    <property type="entry name" value="MPP_superfamily"/>
    <property type="match status" value="1"/>
</dbReference>
<feature type="domain" description="SLH" evidence="9">
    <location>
        <begin position="2480"/>
        <end position="2536"/>
    </location>
</feature>
<reference evidence="10" key="1">
    <citation type="journal article" date="2021" name="PeerJ">
        <title>Extensive microbial diversity within the chicken gut microbiome revealed by metagenomics and culture.</title>
        <authorList>
            <person name="Gilroy R."/>
            <person name="Ravi A."/>
            <person name="Getino M."/>
            <person name="Pursley I."/>
            <person name="Horton D.L."/>
            <person name="Alikhan N.F."/>
            <person name="Baker D."/>
            <person name="Gharbi K."/>
            <person name="Hall N."/>
            <person name="Watson M."/>
            <person name="Adriaenssens E.M."/>
            <person name="Foster-Nyarko E."/>
            <person name="Jarju S."/>
            <person name="Secka A."/>
            <person name="Antonio M."/>
            <person name="Oren A."/>
            <person name="Chaudhuri R.R."/>
            <person name="La Ragione R."/>
            <person name="Hildebrand F."/>
            <person name="Pallen M.J."/>
        </authorList>
    </citation>
    <scope>NUCLEOTIDE SEQUENCE</scope>
    <source>
        <strain evidence="10">CHK179-5677</strain>
    </source>
</reference>
<dbReference type="SUPFAM" id="SSF49373">
    <property type="entry name" value="Invasin/intimin cell-adhesion fragments"/>
    <property type="match status" value="1"/>
</dbReference>
<dbReference type="GO" id="GO:0030245">
    <property type="term" value="P:cellulose catabolic process"/>
    <property type="evidence" value="ECO:0007669"/>
    <property type="project" value="UniProtKB-KW"/>
</dbReference>
<dbReference type="SUPFAM" id="SSF56300">
    <property type="entry name" value="Metallo-dependent phosphatases"/>
    <property type="match status" value="1"/>
</dbReference>
<dbReference type="SUPFAM" id="SSF81296">
    <property type="entry name" value="E set domains"/>
    <property type="match status" value="1"/>
</dbReference>
<dbReference type="PANTHER" id="PTHR43143">
    <property type="entry name" value="METALLOPHOSPHOESTERASE, CALCINEURIN SUPERFAMILY"/>
    <property type="match status" value="1"/>
</dbReference>
<gene>
    <name evidence="10" type="ORF">K8V01_11310</name>
</gene>
<dbReference type="Pfam" id="PF22680">
    <property type="entry name" value="Glyco_hydro_123_N_2"/>
    <property type="match status" value="1"/>
</dbReference>